<feature type="compositionally biased region" description="Basic and acidic residues" evidence="1">
    <location>
        <begin position="123"/>
        <end position="133"/>
    </location>
</feature>
<dbReference type="GeneID" id="20227456"/>
<evidence type="ECO:0000313" key="3">
    <source>
        <dbReference type="Proteomes" id="UP000002729"/>
    </source>
</evidence>
<accession>F0YSJ7</accession>
<dbReference type="InParanoid" id="F0YSJ7"/>
<dbReference type="RefSeq" id="XP_009043389.1">
    <property type="nucleotide sequence ID" value="XM_009045141.1"/>
</dbReference>
<organism evidence="3">
    <name type="scientific">Aureococcus anophagefferens</name>
    <name type="common">Harmful bloom alga</name>
    <dbReference type="NCBI Taxonomy" id="44056"/>
    <lineage>
        <taxon>Eukaryota</taxon>
        <taxon>Sar</taxon>
        <taxon>Stramenopiles</taxon>
        <taxon>Ochrophyta</taxon>
        <taxon>Pelagophyceae</taxon>
        <taxon>Pelagomonadales</taxon>
        <taxon>Pelagomonadaceae</taxon>
        <taxon>Aureococcus</taxon>
    </lineage>
</organism>
<sequence>MVVFEDTVGNGPLFFSGQLREHFFEVQVVRDSKPSWVAENEMPLVREFELIEEREYASTGKDQRPTFESLYGTLPSYYDEERDGEERDGEERACGCSAAQSAAPARADRGRGCSAAQSAAPARADRGRADARAVRIAPYDEASS</sequence>
<dbReference type="Proteomes" id="UP000002729">
    <property type="component" value="Unassembled WGS sequence"/>
</dbReference>
<dbReference type="KEGG" id="aaf:AURANDRAFT_69373"/>
<name>F0YSJ7_AURAN</name>
<feature type="compositionally biased region" description="Acidic residues" evidence="1">
    <location>
        <begin position="78"/>
        <end position="88"/>
    </location>
</feature>
<reference evidence="2 3" key="1">
    <citation type="journal article" date="2011" name="Proc. Natl. Acad. Sci. U.S.A.">
        <title>Niche of harmful alga Aureococcus anophagefferens revealed through ecogenomics.</title>
        <authorList>
            <person name="Gobler C.J."/>
            <person name="Berry D.L."/>
            <person name="Dyhrman S.T."/>
            <person name="Wilhelm S.W."/>
            <person name="Salamov A."/>
            <person name="Lobanov A.V."/>
            <person name="Zhang Y."/>
            <person name="Collier J.L."/>
            <person name="Wurch L.L."/>
            <person name="Kustka A.B."/>
            <person name="Dill B.D."/>
            <person name="Shah M."/>
            <person name="VerBerkmoes N.C."/>
            <person name="Kuo A."/>
            <person name="Terry A."/>
            <person name="Pangilinan J."/>
            <person name="Lindquist E.A."/>
            <person name="Lucas S."/>
            <person name="Paulsen I.T."/>
            <person name="Hattenrath-Lehmann T.K."/>
            <person name="Talmage S.C."/>
            <person name="Walker E.A."/>
            <person name="Koch F."/>
            <person name="Burson A.M."/>
            <person name="Marcoval M.A."/>
            <person name="Tang Y.Z."/>
            <person name="Lecleir G.R."/>
            <person name="Coyne K.J."/>
            <person name="Berg G.M."/>
            <person name="Bertrand E.M."/>
            <person name="Saito M.A."/>
            <person name="Gladyshev V.N."/>
            <person name="Grigoriev I.V."/>
        </authorList>
    </citation>
    <scope>NUCLEOTIDE SEQUENCE [LARGE SCALE GENOMIC DNA]</scope>
    <source>
        <strain evidence="3">CCMP 1984</strain>
    </source>
</reference>
<evidence type="ECO:0000313" key="2">
    <source>
        <dbReference type="EMBL" id="EGB01912.1"/>
    </source>
</evidence>
<feature type="region of interest" description="Disordered" evidence="1">
    <location>
        <begin position="57"/>
        <end position="144"/>
    </location>
</feature>
<protein>
    <submittedName>
        <fullName evidence="2">Uncharacterized protein</fullName>
    </submittedName>
</protein>
<proteinExistence type="predicted"/>
<keyword evidence="3" id="KW-1185">Reference proteome</keyword>
<gene>
    <name evidence="2" type="ORF">AURANDRAFT_69373</name>
</gene>
<evidence type="ECO:0000256" key="1">
    <source>
        <dbReference type="SAM" id="MobiDB-lite"/>
    </source>
</evidence>
<dbReference type="AlphaFoldDB" id="F0YSJ7"/>
<dbReference type="EMBL" id="GL834018">
    <property type="protein sequence ID" value="EGB01912.1"/>
    <property type="molecule type" value="Genomic_DNA"/>
</dbReference>
<feature type="compositionally biased region" description="Low complexity" evidence="1">
    <location>
        <begin position="94"/>
        <end position="105"/>
    </location>
</feature>